<dbReference type="Proteomes" id="UP000598971">
    <property type="component" value="Unassembled WGS sequence"/>
</dbReference>
<proteinExistence type="predicted"/>
<name>A0A8J8JTV9_9BACT</name>
<evidence type="ECO:0000313" key="2">
    <source>
        <dbReference type="EMBL" id="NNV56388.1"/>
    </source>
</evidence>
<evidence type="ECO:0000259" key="1">
    <source>
        <dbReference type="Pfam" id="PF10263"/>
    </source>
</evidence>
<dbReference type="AlphaFoldDB" id="A0A8J8JTV9"/>
<dbReference type="EMBL" id="WHPF01000008">
    <property type="protein sequence ID" value="NNV56388.1"/>
    <property type="molecule type" value="Genomic_DNA"/>
</dbReference>
<dbReference type="Pfam" id="PF10263">
    <property type="entry name" value="SprT-like"/>
    <property type="match status" value="1"/>
</dbReference>
<comment type="caution">
    <text evidence="2">The sequence shown here is derived from an EMBL/GenBank/DDBJ whole genome shotgun (WGS) entry which is preliminary data.</text>
</comment>
<dbReference type="InterPro" id="IPR006640">
    <property type="entry name" value="SprT-like_domain"/>
</dbReference>
<evidence type="ECO:0000313" key="3">
    <source>
        <dbReference type="Proteomes" id="UP000598971"/>
    </source>
</evidence>
<dbReference type="GO" id="GO:0006950">
    <property type="term" value="P:response to stress"/>
    <property type="evidence" value="ECO:0007669"/>
    <property type="project" value="UniProtKB-ARBA"/>
</dbReference>
<sequence length="205" mass="23781">MAAAEHPMQALADYLPEGSFESVADYLHRHKVHLTITRERKSVLGDYRNAIHGKNHRITVNGNLNNYAFLITLLHELAHLLTYEQFGHRVNAHGKEWKYIYGSMLANFVTKKIFPPDIEAELRHSLNNPAASSCAEEGLTRVLRKYNEPKENIRLLEELPKGSSFKIKDGRIFEKGERLRKRYKCKEQQTGNFYLFSPVYEVRPL</sequence>
<gene>
    <name evidence="2" type="ORF">GD597_13035</name>
</gene>
<organism evidence="2 3">
    <name type="scientific">Limnovirga soli</name>
    <dbReference type="NCBI Taxonomy" id="2656915"/>
    <lineage>
        <taxon>Bacteria</taxon>
        <taxon>Pseudomonadati</taxon>
        <taxon>Bacteroidota</taxon>
        <taxon>Chitinophagia</taxon>
        <taxon>Chitinophagales</taxon>
        <taxon>Chitinophagaceae</taxon>
        <taxon>Limnovirga</taxon>
    </lineage>
</organism>
<protein>
    <recommendedName>
        <fullName evidence="1">SprT-like domain-containing protein</fullName>
    </recommendedName>
</protein>
<dbReference type="RefSeq" id="WP_171608325.1">
    <property type="nucleotide sequence ID" value="NZ_WHPF01000008.1"/>
</dbReference>
<feature type="domain" description="SprT-like" evidence="1">
    <location>
        <begin position="29"/>
        <end position="102"/>
    </location>
</feature>
<keyword evidence="3" id="KW-1185">Reference proteome</keyword>
<reference evidence="2" key="1">
    <citation type="submission" date="2019-10" db="EMBL/GenBank/DDBJ databases">
        <title>Draft genome sequence of Panacibacter sp. KCS-6.</title>
        <authorList>
            <person name="Yim K.J."/>
        </authorList>
    </citation>
    <scope>NUCLEOTIDE SEQUENCE</scope>
    <source>
        <strain evidence="2">KCS-6</strain>
    </source>
</reference>
<accession>A0A8J8JTV9</accession>